<evidence type="ECO:0000313" key="5">
    <source>
        <dbReference type="Proteomes" id="UP000266178"/>
    </source>
</evidence>
<protein>
    <submittedName>
        <fullName evidence="4">Acetyltransferase YpeA</fullName>
        <ecNumber evidence="4">2.3.1.-</ecNumber>
    </submittedName>
</protein>
<keyword evidence="2 4" id="KW-0012">Acyltransferase</keyword>
<dbReference type="AlphaFoldDB" id="A0A399F5F1"/>
<dbReference type="InterPro" id="IPR050832">
    <property type="entry name" value="Bact_Acetyltransf"/>
</dbReference>
<evidence type="ECO:0000256" key="1">
    <source>
        <dbReference type="ARBA" id="ARBA00022679"/>
    </source>
</evidence>
<dbReference type="InterPro" id="IPR016181">
    <property type="entry name" value="Acyl_CoA_acyltransferase"/>
</dbReference>
<dbReference type="Pfam" id="PF13508">
    <property type="entry name" value="Acetyltransf_7"/>
    <property type="match status" value="1"/>
</dbReference>
<dbReference type="RefSeq" id="WP_119357547.1">
    <property type="nucleotide sequence ID" value="NZ_BJXM01000007.1"/>
</dbReference>
<reference evidence="4 5" key="1">
    <citation type="submission" date="2018-08" db="EMBL/GenBank/DDBJ databases">
        <title>Meiothermus granaticius genome AF-68 sequencing project.</title>
        <authorList>
            <person name="Da Costa M.S."/>
            <person name="Albuquerque L."/>
            <person name="Raposo P."/>
            <person name="Froufe H.J.C."/>
            <person name="Barroso C.S."/>
            <person name="Egas C."/>
        </authorList>
    </citation>
    <scope>NUCLEOTIDE SEQUENCE [LARGE SCALE GENOMIC DNA]</scope>
    <source>
        <strain evidence="4 5">AF-68</strain>
    </source>
</reference>
<feature type="domain" description="N-acetyltransferase" evidence="3">
    <location>
        <begin position="5"/>
        <end position="156"/>
    </location>
</feature>
<dbReference type="InterPro" id="IPR000182">
    <property type="entry name" value="GNAT_dom"/>
</dbReference>
<dbReference type="Pfam" id="PF00583">
    <property type="entry name" value="Acetyltransf_1"/>
    <property type="match status" value="1"/>
</dbReference>
<sequence length="321" mass="36942">MRLNWIIRPFEDRDYQTVPGLLNAIWPDEVHSEAAMREDDRDRDLRCKTERFIAEVEGRVVGYGLYDQFEGMYHPQKFSAWVSVHPEFRDGGIGQRLWERVWAALQPHMPISILSSTREDQAPALHLLAKYGFEEKMRSWESRLDVRAFDLAAHAGRMEAVEVAGFALRSLAELGGNEEAYRKAYDLWLETRADVPRPEPMSEVSYENWLRWTVESPYYLPEANFVAVDTATGAFVAQSNLWKTDGEYLQVGLTGTRRAYRRRGLALALKLKAIEYAKAAGATELRTGNEQNNRPMLAINERLGFVKQPAWIDFVKRLETP</sequence>
<evidence type="ECO:0000256" key="2">
    <source>
        <dbReference type="ARBA" id="ARBA00023315"/>
    </source>
</evidence>
<comment type="caution">
    <text evidence="4">The sequence shown here is derived from an EMBL/GenBank/DDBJ whole genome shotgun (WGS) entry which is preliminary data.</text>
</comment>
<dbReference type="PROSITE" id="PS51186">
    <property type="entry name" value="GNAT"/>
    <property type="match status" value="2"/>
</dbReference>
<dbReference type="CDD" id="cd04301">
    <property type="entry name" value="NAT_SF"/>
    <property type="match status" value="1"/>
</dbReference>
<dbReference type="SUPFAM" id="SSF55729">
    <property type="entry name" value="Acyl-CoA N-acyltransferases (Nat)"/>
    <property type="match status" value="1"/>
</dbReference>
<name>A0A399F5F1_9DEIN</name>
<evidence type="ECO:0000313" key="4">
    <source>
        <dbReference type="EMBL" id="RIH91997.1"/>
    </source>
</evidence>
<dbReference type="OrthoDB" id="24907at2"/>
<dbReference type="PANTHER" id="PTHR43877">
    <property type="entry name" value="AMINOALKYLPHOSPHONATE N-ACETYLTRANSFERASE-RELATED-RELATED"/>
    <property type="match status" value="1"/>
</dbReference>
<evidence type="ECO:0000259" key="3">
    <source>
        <dbReference type="PROSITE" id="PS51186"/>
    </source>
</evidence>
<dbReference type="Proteomes" id="UP000266178">
    <property type="component" value="Unassembled WGS sequence"/>
</dbReference>
<dbReference type="EC" id="2.3.1.-" evidence="4"/>
<dbReference type="GO" id="GO:0016747">
    <property type="term" value="F:acyltransferase activity, transferring groups other than amino-acyl groups"/>
    <property type="evidence" value="ECO:0007669"/>
    <property type="project" value="InterPro"/>
</dbReference>
<organism evidence="4 5">
    <name type="scientific">Meiothermus granaticius NBRC 107808</name>
    <dbReference type="NCBI Taxonomy" id="1227551"/>
    <lineage>
        <taxon>Bacteria</taxon>
        <taxon>Thermotogati</taxon>
        <taxon>Deinococcota</taxon>
        <taxon>Deinococci</taxon>
        <taxon>Thermales</taxon>
        <taxon>Thermaceae</taxon>
        <taxon>Meiothermus</taxon>
    </lineage>
</organism>
<feature type="domain" description="N-acetyltransferase" evidence="3">
    <location>
        <begin position="185"/>
        <end position="321"/>
    </location>
</feature>
<dbReference type="EMBL" id="QWLB01000027">
    <property type="protein sequence ID" value="RIH91997.1"/>
    <property type="molecule type" value="Genomic_DNA"/>
</dbReference>
<dbReference type="Gene3D" id="3.40.630.30">
    <property type="match status" value="1"/>
</dbReference>
<gene>
    <name evidence="4" type="primary">ypeA</name>
    <name evidence="4" type="ORF">Mgrana_02070</name>
</gene>
<keyword evidence="1 4" id="KW-0808">Transferase</keyword>
<keyword evidence="5" id="KW-1185">Reference proteome</keyword>
<accession>A0A399F5F1</accession>
<proteinExistence type="predicted"/>
<dbReference type="PANTHER" id="PTHR43877:SF6">
    <property type="entry name" value="GCN5-RELATED N-ACETYLTRANSFERASE"/>
    <property type="match status" value="1"/>
</dbReference>